<evidence type="ECO:0000256" key="1">
    <source>
        <dbReference type="ARBA" id="ARBA00022857"/>
    </source>
</evidence>
<dbReference type="InterPro" id="IPR020843">
    <property type="entry name" value="ER"/>
</dbReference>
<dbReference type="InterPro" id="IPR051603">
    <property type="entry name" value="Zinc-ADH_QOR/CCCR"/>
</dbReference>
<keyword evidence="1" id="KW-0521">NADP</keyword>
<proteinExistence type="predicted"/>
<dbReference type="PANTHER" id="PTHR44154:SF1">
    <property type="entry name" value="QUINONE OXIDOREDUCTASE"/>
    <property type="match status" value="1"/>
</dbReference>
<accession>A0ABU6F142</accession>
<dbReference type="EMBL" id="JAOZYC010000066">
    <property type="protein sequence ID" value="MEB8337730.1"/>
    <property type="molecule type" value="Genomic_DNA"/>
</dbReference>
<feature type="domain" description="Enoyl reductase (ER)" evidence="2">
    <location>
        <begin position="10"/>
        <end position="304"/>
    </location>
</feature>
<dbReference type="InterPro" id="IPR011032">
    <property type="entry name" value="GroES-like_sf"/>
</dbReference>
<dbReference type="SUPFAM" id="SSF50129">
    <property type="entry name" value="GroES-like"/>
    <property type="match status" value="1"/>
</dbReference>
<evidence type="ECO:0000259" key="2">
    <source>
        <dbReference type="SMART" id="SM00829"/>
    </source>
</evidence>
<dbReference type="RefSeq" id="WP_326015397.1">
    <property type="nucleotide sequence ID" value="NZ_JAOZYC010000066.1"/>
</dbReference>
<dbReference type="PANTHER" id="PTHR44154">
    <property type="entry name" value="QUINONE OXIDOREDUCTASE"/>
    <property type="match status" value="1"/>
</dbReference>
<gene>
    <name evidence="3" type="ORF">OKJ99_09440</name>
</gene>
<dbReference type="Pfam" id="PF13602">
    <property type="entry name" value="ADH_zinc_N_2"/>
    <property type="match status" value="1"/>
</dbReference>
<dbReference type="InterPro" id="IPR036291">
    <property type="entry name" value="NAD(P)-bd_dom_sf"/>
</dbReference>
<dbReference type="Gene3D" id="3.40.50.720">
    <property type="entry name" value="NAD(P)-binding Rossmann-like Domain"/>
    <property type="match status" value="1"/>
</dbReference>
<sequence>MRVISQRRLGGPEVLEVAEVERPEPGPGEVLVRVRAVGVNPVDRMARSGSAPLFGDPPFTLGWDVSGVVESAGQDVTEFRPGDEVFAMIRGGGYAEYVLIRTEHLAPKPGNVDHVHAAAVPAAALTSWLALVDTGQIGPGRRVLIHAAAGGVGHVAVQIAKAEGAYVIATARADKHDFLREVGVDEPIDYTTTDFAHSLRDVDVAFDLIGGDYGPRTLVTLRPGGLLASAVPWDPGVTQEDAEARGVRFAVVSVQPSGTTLRKVAALLAAGRLRPHVSATLPLEEAAKAHELGSSGRTQGKIVLTVP</sequence>
<reference evidence="3 4" key="1">
    <citation type="submission" date="2022-10" db="EMBL/GenBank/DDBJ databases">
        <authorList>
            <person name="Xie J."/>
            <person name="Shen N."/>
        </authorList>
    </citation>
    <scope>NUCLEOTIDE SEQUENCE [LARGE SCALE GENOMIC DNA]</scope>
    <source>
        <strain evidence="3 4">YIM65594</strain>
    </source>
</reference>
<dbReference type="InterPro" id="IPR013154">
    <property type="entry name" value="ADH-like_N"/>
</dbReference>
<evidence type="ECO:0000313" key="4">
    <source>
        <dbReference type="Proteomes" id="UP001354931"/>
    </source>
</evidence>
<dbReference type="Gene3D" id="3.90.180.10">
    <property type="entry name" value="Medium-chain alcohol dehydrogenases, catalytic domain"/>
    <property type="match status" value="1"/>
</dbReference>
<dbReference type="SUPFAM" id="SSF51735">
    <property type="entry name" value="NAD(P)-binding Rossmann-fold domains"/>
    <property type="match status" value="1"/>
</dbReference>
<dbReference type="Proteomes" id="UP001354931">
    <property type="component" value="Unassembled WGS sequence"/>
</dbReference>
<protein>
    <submittedName>
        <fullName evidence="3">NADP-dependent oxidoreductase</fullName>
    </submittedName>
</protein>
<name>A0ABU6F142_9ACTN</name>
<organism evidence="3 4">
    <name type="scientific">Streptomyces endophyticus</name>
    <dbReference type="NCBI Taxonomy" id="714166"/>
    <lineage>
        <taxon>Bacteria</taxon>
        <taxon>Bacillati</taxon>
        <taxon>Actinomycetota</taxon>
        <taxon>Actinomycetes</taxon>
        <taxon>Kitasatosporales</taxon>
        <taxon>Streptomycetaceae</taxon>
        <taxon>Streptomyces</taxon>
    </lineage>
</organism>
<dbReference type="Pfam" id="PF08240">
    <property type="entry name" value="ADH_N"/>
    <property type="match status" value="1"/>
</dbReference>
<comment type="caution">
    <text evidence="3">The sequence shown here is derived from an EMBL/GenBank/DDBJ whole genome shotgun (WGS) entry which is preliminary data.</text>
</comment>
<evidence type="ECO:0000313" key="3">
    <source>
        <dbReference type="EMBL" id="MEB8337730.1"/>
    </source>
</evidence>
<dbReference type="SMART" id="SM00829">
    <property type="entry name" value="PKS_ER"/>
    <property type="match status" value="1"/>
</dbReference>
<dbReference type="CDD" id="cd05289">
    <property type="entry name" value="MDR_like_2"/>
    <property type="match status" value="1"/>
</dbReference>
<keyword evidence="4" id="KW-1185">Reference proteome</keyword>